<accession>A0A1N6QSL0</accession>
<keyword evidence="4" id="KW-1185">Reference proteome</keyword>
<keyword evidence="1" id="KW-0812">Transmembrane</keyword>
<evidence type="ECO:0000256" key="1">
    <source>
        <dbReference type="SAM" id="Phobius"/>
    </source>
</evidence>
<name>A0A1N6QSL0_9ACTN</name>
<feature type="transmembrane region" description="Helical" evidence="1">
    <location>
        <begin position="6"/>
        <end position="23"/>
    </location>
</feature>
<keyword evidence="1" id="KW-1133">Transmembrane helix</keyword>
<dbReference type="STRING" id="58117.SAMN05421833_101103"/>
<organism evidence="3 4">
    <name type="scientific">Microbispora rosea</name>
    <dbReference type="NCBI Taxonomy" id="58117"/>
    <lineage>
        <taxon>Bacteria</taxon>
        <taxon>Bacillati</taxon>
        <taxon>Actinomycetota</taxon>
        <taxon>Actinomycetes</taxon>
        <taxon>Streptosporangiales</taxon>
        <taxon>Streptosporangiaceae</taxon>
        <taxon>Microbispora</taxon>
    </lineage>
</organism>
<dbReference type="RefSeq" id="WP_143734029.1">
    <property type="nucleotide sequence ID" value="NZ_FTNI01000001.1"/>
</dbReference>
<evidence type="ECO:0000313" key="4">
    <source>
        <dbReference type="Proteomes" id="UP000186096"/>
    </source>
</evidence>
<dbReference type="Proteomes" id="UP000186096">
    <property type="component" value="Unassembled WGS sequence"/>
</dbReference>
<dbReference type="NCBIfam" id="NF047864">
    <property type="entry name" value="CBU_0592_membra"/>
    <property type="match status" value="1"/>
</dbReference>
<reference evidence="4" key="1">
    <citation type="submission" date="2017-01" db="EMBL/GenBank/DDBJ databases">
        <authorList>
            <person name="Varghese N."/>
            <person name="Submissions S."/>
        </authorList>
    </citation>
    <scope>NUCLEOTIDE SEQUENCE [LARGE SCALE GENOMIC DNA]</scope>
    <source>
        <strain evidence="4">ATCC 12950</strain>
    </source>
</reference>
<dbReference type="AlphaFoldDB" id="A0A1N6QSL0"/>
<dbReference type="OrthoDB" id="3256397at2"/>
<feature type="domain" description="CBU-0592-like" evidence="2">
    <location>
        <begin position="6"/>
        <end position="80"/>
    </location>
</feature>
<evidence type="ECO:0000313" key="3">
    <source>
        <dbReference type="EMBL" id="SIQ19528.1"/>
    </source>
</evidence>
<dbReference type="Pfam" id="PF26604">
    <property type="entry name" value="CBU_0592"/>
    <property type="match status" value="1"/>
</dbReference>
<protein>
    <recommendedName>
        <fullName evidence="2">CBU-0592-like domain-containing protein</fullName>
    </recommendedName>
</protein>
<evidence type="ECO:0000259" key="2">
    <source>
        <dbReference type="Pfam" id="PF26604"/>
    </source>
</evidence>
<feature type="transmembrane region" description="Helical" evidence="1">
    <location>
        <begin position="35"/>
        <end position="53"/>
    </location>
</feature>
<sequence length="96" mass="10137">MSTFITIIGTAGAVVLLLAYALVSSGRMSADKLPYQLLNFGGAATLMINSAYYSAWPSAGLNLVWSGIGVWTLGRLVTRRATARRHAAEPTPAPGR</sequence>
<proteinExistence type="predicted"/>
<gene>
    <name evidence="3" type="ORF">SAMN05421833_101103</name>
</gene>
<feature type="transmembrane region" description="Helical" evidence="1">
    <location>
        <begin position="59"/>
        <end position="77"/>
    </location>
</feature>
<keyword evidence="1" id="KW-0472">Membrane</keyword>
<dbReference type="InterPro" id="IPR058058">
    <property type="entry name" value="CBU_0592-like"/>
</dbReference>
<dbReference type="EMBL" id="FTNI01000001">
    <property type="protein sequence ID" value="SIQ19528.1"/>
    <property type="molecule type" value="Genomic_DNA"/>
</dbReference>